<proteinExistence type="predicted"/>
<dbReference type="RefSeq" id="WP_073409245.1">
    <property type="nucleotide sequence ID" value="NZ_FQWH01000004.1"/>
</dbReference>
<dbReference type="Pfam" id="PF18962">
    <property type="entry name" value="Por_Secre_tail"/>
    <property type="match status" value="1"/>
</dbReference>
<reference evidence="3 4" key="1">
    <citation type="submission" date="2016-11" db="EMBL/GenBank/DDBJ databases">
        <authorList>
            <person name="Jaros S."/>
            <person name="Januszkiewicz K."/>
            <person name="Wedrychowicz H."/>
        </authorList>
    </citation>
    <scope>NUCLEOTIDE SEQUENCE [LARGE SCALE GENOMIC DNA]</scope>
    <source>
        <strain evidence="3 4">DSM 6792</strain>
    </source>
</reference>
<name>A0A1M5MG53_FLAJO</name>
<organism evidence="3 4">
    <name type="scientific">Flavobacterium johnsoniae</name>
    <name type="common">Cytophaga johnsonae</name>
    <dbReference type="NCBI Taxonomy" id="986"/>
    <lineage>
        <taxon>Bacteria</taxon>
        <taxon>Pseudomonadati</taxon>
        <taxon>Bacteroidota</taxon>
        <taxon>Flavobacteriia</taxon>
        <taxon>Flavobacteriales</taxon>
        <taxon>Flavobacteriaceae</taxon>
        <taxon>Flavobacterium</taxon>
    </lineage>
</organism>
<dbReference type="InterPro" id="IPR026444">
    <property type="entry name" value="Secre_tail"/>
</dbReference>
<evidence type="ECO:0000256" key="1">
    <source>
        <dbReference type="ARBA" id="ARBA00022729"/>
    </source>
</evidence>
<evidence type="ECO:0000259" key="2">
    <source>
        <dbReference type="Pfam" id="PF18962"/>
    </source>
</evidence>
<feature type="domain" description="Secretion system C-terminal sorting" evidence="2">
    <location>
        <begin position="89"/>
        <end position="158"/>
    </location>
</feature>
<dbReference type="AlphaFoldDB" id="A0A1M5MG53"/>
<protein>
    <submittedName>
        <fullName evidence="3">Por secretion system C-terminal sorting domain-containing protein</fullName>
    </submittedName>
</protein>
<dbReference type="Proteomes" id="UP000184112">
    <property type="component" value="Unassembled WGS sequence"/>
</dbReference>
<keyword evidence="1" id="KW-0732">Signal</keyword>
<dbReference type="EMBL" id="FQWH01000004">
    <property type="protein sequence ID" value="SHG76147.1"/>
    <property type="molecule type" value="Genomic_DNA"/>
</dbReference>
<dbReference type="NCBIfam" id="TIGR04183">
    <property type="entry name" value="Por_Secre_tail"/>
    <property type="match status" value="1"/>
</dbReference>
<sequence>MKENQQTFLLFLITCIFCITNSYSQESLVVTGGNASGAGGTASYSIGQIAYTVLSGSDQNAIQGVQQPYEITTLGNNEFAEIKLTMTAYPNPVIDELSLVVNDDTLDDLSYGVFDINGKTVSQNLKVTTSETRVSMQGLNQGVYFLVINKNAKNIKTFKIIKKITF</sequence>
<evidence type="ECO:0000313" key="3">
    <source>
        <dbReference type="EMBL" id="SHG76147.1"/>
    </source>
</evidence>
<evidence type="ECO:0000313" key="4">
    <source>
        <dbReference type="Proteomes" id="UP000184112"/>
    </source>
</evidence>
<gene>
    <name evidence="3" type="ORF">SAMN05444388_104161</name>
</gene>
<accession>A0A1M5MG53</accession>